<dbReference type="EMBL" id="JBHTMK010000005">
    <property type="protein sequence ID" value="MFD1364486.1"/>
    <property type="molecule type" value="Genomic_DNA"/>
</dbReference>
<proteinExistence type="predicted"/>
<dbReference type="RefSeq" id="WP_378078287.1">
    <property type="nucleotide sequence ID" value="NZ_JBHTMK010000005.1"/>
</dbReference>
<keyword evidence="2" id="KW-1185">Reference proteome</keyword>
<name>A0ABW4A1B4_9ACTN</name>
<reference evidence="2" key="1">
    <citation type="journal article" date="2019" name="Int. J. Syst. Evol. Microbiol.">
        <title>The Global Catalogue of Microorganisms (GCM) 10K type strain sequencing project: providing services to taxonomists for standard genome sequencing and annotation.</title>
        <authorList>
            <consortium name="The Broad Institute Genomics Platform"/>
            <consortium name="The Broad Institute Genome Sequencing Center for Infectious Disease"/>
            <person name="Wu L."/>
            <person name="Ma J."/>
        </authorList>
    </citation>
    <scope>NUCLEOTIDE SEQUENCE [LARGE SCALE GENOMIC DNA]</scope>
    <source>
        <strain evidence="2">CCM 7526</strain>
    </source>
</reference>
<sequence>MSYEFYEEKTPPSVSWREARKAIRMGVSTPSLFSLPLLDGPLSAEVSDVPLMGTHHNERRITRLFKFKPDGCDSHGRPWKVGIFYEAPDDPYFQFEDLIGVVSTTGHLGCMMPGYHYIKPFVSALAARDMHFVVPVVAADDDIMIPFLRGRVLREALEQLAPPGVTWEWPPWPEDTFEPLTAGEVSAAVVTSVGDVRGCHYTEWPDRIRALKRGGRLEAALELLYECIEAAERDRGDREPAPWYTYEAAVIHRKRKEIDREVAVLQRWHHACPAAQRGPGAMQAKVTARLAAAHQLLQEGGSARSVSR</sequence>
<organism evidence="1 2">
    <name type="scientific">Actinoplanes sichuanensis</name>
    <dbReference type="NCBI Taxonomy" id="512349"/>
    <lineage>
        <taxon>Bacteria</taxon>
        <taxon>Bacillati</taxon>
        <taxon>Actinomycetota</taxon>
        <taxon>Actinomycetes</taxon>
        <taxon>Micromonosporales</taxon>
        <taxon>Micromonosporaceae</taxon>
        <taxon>Actinoplanes</taxon>
    </lineage>
</organism>
<protein>
    <submittedName>
        <fullName evidence="1">Uncharacterized protein</fullName>
    </submittedName>
</protein>
<accession>A0ABW4A1B4</accession>
<gene>
    <name evidence="1" type="ORF">ACFQ5G_03905</name>
</gene>
<evidence type="ECO:0000313" key="2">
    <source>
        <dbReference type="Proteomes" id="UP001597183"/>
    </source>
</evidence>
<comment type="caution">
    <text evidence="1">The sequence shown here is derived from an EMBL/GenBank/DDBJ whole genome shotgun (WGS) entry which is preliminary data.</text>
</comment>
<evidence type="ECO:0000313" key="1">
    <source>
        <dbReference type="EMBL" id="MFD1364486.1"/>
    </source>
</evidence>
<dbReference type="Proteomes" id="UP001597183">
    <property type="component" value="Unassembled WGS sequence"/>
</dbReference>